<gene>
    <name evidence="2" type="ORF">TSOC_000349</name>
</gene>
<dbReference type="EMBL" id="PGGS01000005">
    <property type="protein sequence ID" value="PNH12694.1"/>
    <property type="molecule type" value="Genomic_DNA"/>
</dbReference>
<reference evidence="2 3" key="1">
    <citation type="journal article" date="2017" name="Mol. Biol. Evol.">
        <title>The 4-celled Tetrabaena socialis nuclear genome reveals the essential components for genetic control of cell number at the origin of multicellularity in the volvocine lineage.</title>
        <authorList>
            <person name="Featherston J."/>
            <person name="Arakaki Y."/>
            <person name="Hanschen E.R."/>
            <person name="Ferris P.J."/>
            <person name="Michod R.E."/>
            <person name="Olson B.J.S.C."/>
            <person name="Nozaki H."/>
            <person name="Durand P.M."/>
        </authorList>
    </citation>
    <scope>NUCLEOTIDE SEQUENCE [LARGE SCALE GENOMIC DNA]</scope>
    <source>
        <strain evidence="2 3">NIES-571</strain>
    </source>
</reference>
<evidence type="ECO:0000313" key="2">
    <source>
        <dbReference type="EMBL" id="PNH12694.1"/>
    </source>
</evidence>
<evidence type="ECO:0000256" key="1">
    <source>
        <dbReference type="SAM" id="MobiDB-lite"/>
    </source>
</evidence>
<protein>
    <submittedName>
        <fullName evidence="2">Uncharacterized protein</fullName>
    </submittedName>
</protein>
<dbReference type="Proteomes" id="UP000236333">
    <property type="component" value="Unassembled WGS sequence"/>
</dbReference>
<name>A0A2J8AJK5_9CHLO</name>
<accession>A0A2J8AJK5</accession>
<dbReference type="AlphaFoldDB" id="A0A2J8AJK5"/>
<sequence length="106" mass="11026">MLQGAQPRCRAHAQRGAGAGRVHHGGEQIGAGVAAAPAEHRKDVVPEGLRHTSEEAAELGSRLKAAIMERLQPLAEHLHHGHQLCTPGADQPHKGGGHGSVKGAKE</sequence>
<comment type="caution">
    <text evidence="2">The sequence shown here is derived from an EMBL/GenBank/DDBJ whole genome shotgun (WGS) entry which is preliminary data.</text>
</comment>
<evidence type="ECO:0000313" key="3">
    <source>
        <dbReference type="Proteomes" id="UP000236333"/>
    </source>
</evidence>
<feature type="region of interest" description="Disordered" evidence="1">
    <location>
        <begin position="1"/>
        <end position="42"/>
    </location>
</feature>
<feature type="region of interest" description="Disordered" evidence="1">
    <location>
        <begin position="79"/>
        <end position="106"/>
    </location>
</feature>
<proteinExistence type="predicted"/>
<organism evidence="2 3">
    <name type="scientific">Tetrabaena socialis</name>
    <dbReference type="NCBI Taxonomy" id="47790"/>
    <lineage>
        <taxon>Eukaryota</taxon>
        <taxon>Viridiplantae</taxon>
        <taxon>Chlorophyta</taxon>
        <taxon>core chlorophytes</taxon>
        <taxon>Chlorophyceae</taxon>
        <taxon>CS clade</taxon>
        <taxon>Chlamydomonadales</taxon>
        <taxon>Tetrabaenaceae</taxon>
        <taxon>Tetrabaena</taxon>
    </lineage>
</organism>
<keyword evidence="3" id="KW-1185">Reference proteome</keyword>
<dbReference type="OrthoDB" id="548008at2759"/>